<keyword evidence="1" id="KW-0175">Coiled coil</keyword>
<dbReference type="GO" id="GO:0006302">
    <property type="term" value="P:double-strand break repair"/>
    <property type="evidence" value="ECO:0007669"/>
    <property type="project" value="InterPro"/>
</dbReference>
<accession>A0A2T7U9X2</accession>
<proteinExistence type="predicted"/>
<keyword evidence="4" id="KW-1185">Reference proteome</keyword>
<comment type="caution">
    <text evidence="3">The sequence shown here is derived from an EMBL/GenBank/DDBJ whole genome shotgun (WGS) entry which is preliminary data.</text>
</comment>
<dbReference type="OrthoDB" id="9795626at2"/>
<dbReference type="NCBIfam" id="TIGR03185">
    <property type="entry name" value="DNA_S_dndD"/>
    <property type="match status" value="1"/>
</dbReference>
<organism evidence="3 4">
    <name type="scientific">Limnohabitans planktonicus II-D5</name>
    <dbReference type="NCBI Taxonomy" id="1293045"/>
    <lineage>
        <taxon>Bacteria</taxon>
        <taxon>Pseudomonadati</taxon>
        <taxon>Pseudomonadota</taxon>
        <taxon>Betaproteobacteria</taxon>
        <taxon>Burkholderiales</taxon>
        <taxon>Comamonadaceae</taxon>
        <taxon>Limnohabitans</taxon>
    </lineage>
</organism>
<reference evidence="3" key="1">
    <citation type="submission" date="2017-04" db="EMBL/GenBank/DDBJ databases">
        <title>Unexpected and diverse lifestyles within the genus Limnohabitans.</title>
        <authorList>
            <person name="Kasalicky V."/>
            <person name="Mehrshad M."/>
            <person name="Andrei S.-A."/>
            <person name="Salcher M."/>
            <person name="Kratochvilova H."/>
            <person name="Simek K."/>
            <person name="Ghai R."/>
        </authorList>
    </citation>
    <scope>NUCLEOTIDE SEQUENCE [LARGE SCALE GENOMIC DNA]</scope>
    <source>
        <strain evidence="3">II-D5</strain>
    </source>
</reference>
<dbReference type="InterPro" id="IPR027417">
    <property type="entry name" value="P-loop_NTPase"/>
</dbReference>
<dbReference type="InterPro" id="IPR003395">
    <property type="entry name" value="RecF/RecN/SMC_N"/>
</dbReference>
<dbReference type="Gene3D" id="3.40.50.300">
    <property type="entry name" value="P-loop containing nucleotide triphosphate hydrolases"/>
    <property type="match status" value="2"/>
</dbReference>
<dbReference type="SUPFAM" id="SSF52540">
    <property type="entry name" value="P-loop containing nucleoside triphosphate hydrolases"/>
    <property type="match status" value="1"/>
</dbReference>
<feature type="coiled-coil region" evidence="1">
    <location>
        <begin position="435"/>
        <end position="476"/>
    </location>
</feature>
<feature type="coiled-coil region" evidence="1">
    <location>
        <begin position="204"/>
        <end position="238"/>
    </location>
</feature>
<name>A0A2T7U9X2_9BURK</name>
<dbReference type="InterPro" id="IPR017599">
    <property type="entry name" value="DNA_S_DndD"/>
</dbReference>
<feature type="domain" description="RecF/RecN/SMC N-terminal" evidence="2">
    <location>
        <begin position="3"/>
        <end position="627"/>
    </location>
</feature>
<evidence type="ECO:0000259" key="2">
    <source>
        <dbReference type="Pfam" id="PF02463"/>
    </source>
</evidence>
<evidence type="ECO:0000256" key="1">
    <source>
        <dbReference type="SAM" id="Coils"/>
    </source>
</evidence>
<dbReference type="PANTHER" id="PTHR32114">
    <property type="entry name" value="ABC TRANSPORTER ABCH.3"/>
    <property type="match status" value="1"/>
</dbReference>
<dbReference type="GO" id="GO:0016887">
    <property type="term" value="F:ATP hydrolysis activity"/>
    <property type="evidence" value="ECO:0007669"/>
    <property type="project" value="InterPro"/>
</dbReference>
<evidence type="ECO:0000313" key="4">
    <source>
        <dbReference type="Proteomes" id="UP000037507"/>
    </source>
</evidence>
<sequence>MLLTKLTLHNFGIYAGRHEIDLEPKEDKPIILFGALNGSGKTTLLEGIQFALFGKFAKFLGKNKSAYVEFLTNSINRRNLQNSASVSVEFATKRRGKKQKYEVVRTWSLKSNGTPTDSVQVFRNGELDMDLSDRWIEMSETFFPSQLSDLFFFDGERIESLAQPARCSELIRTGLNSLLGLDLVTDLSKTLITLERRLKVEGVSEADREKLTRLEAKLSTLTEQRTSLQTELQQVFEKDAQLKTHLESLRNQLKQQGGDLYTQRDLLVQRQNELLSAIDSKRSEMVELSASVLPLALLERLMKEAETLSMSGLTASQKEVVKDALESFSLNVLAELSKRKNLKTEQLELIQSVHAALLAINSDGDSLPEINLSREAIFRNRTDCSIQKASGLKMVLELGKFQTELDQIEKNLLAVPDAEKLEPLFLEIKTTEDEVRSVETSQKSLDDQIQRVQRELDAVQKQFDNAADELKKHEANEILLAKMKTRLNSGREVLNLFEEKIRSKHISTLEKLIKEGFETLLRKRSFINSISICPETFSLTINIVGEGFVPASKLSAGERQLLAVAVLWALAQASGRKLPTVIDTPLGRLDSSHRKSFVQNYFPNAGEQVILLSTDEEIVGSYHQSLKKFLSHQYLIQYDEDKQSSNISSGYFQPVKEAA</sequence>
<dbReference type="PANTHER" id="PTHR32114:SF2">
    <property type="entry name" value="ABC TRANSPORTER ABCH.3"/>
    <property type="match status" value="1"/>
</dbReference>
<gene>
    <name evidence="3" type="ORF">H663_016980</name>
</gene>
<dbReference type="Pfam" id="PF02463">
    <property type="entry name" value="SMC_N"/>
    <property type="match status" value="1"/>
</dbReference>
<protein>
    <submittedName>
        <fullName evidence="3">DNA sulfur modification protein DndD</fullName>
    </submittedName>
</protein>
<dbReference type="RefSeq" id="WP_053169165.1">
    <property type="nucleotide sequence ID" value="NZ_LFYT02000029.1"/>
</dbReference>
<dbReference type="AlphaFoldDB" id="A0A2T7U9X2"/>
<dbReference type="Proteomes" id="UP000037507">
    <property type="component" value="Unassembled WGS sequence"/>
</dbReference>
<dbReference type="EMBL" id="LFYT02000029">
    <property type="protein sequence ID" value="PVE41478.1"/>
    <property type="molecule type" value="Genomic_DNA"/>
</dbReference>
<dbReference type="STRING" id="1293045.H663_01690"/>
<evidence type="ECO:0000313" key="3">
    <source>
        <dbReference type="EMBL" id="PVE41478.1"/>
    </source>
</evidence>